<dbReference type="InterPro" id="IPR000569">
    <property type="entry name" value="HECT_dom"/>
</dbReference>
<evidence type="ECO:0000256" key="2">
    <source>
        <dbReference type="ARBA" id="ARBA00022786"/>
    </source>
</evidence>
<dbReference type="InterPro" id="IPR045322">
    <property type="entry name" value="HECTD1/TRIP12-like"/>
</dbReference>
<dbReference type="EMBL" id="JASFZW010000002">
    <property type="protein sequence ID" value="KAK2079958.1"/>
    <property type="molecule type" value="Genomic_DNA"/>
</dbReference>
<feature type="region of interest" description="Disordered" evidence="4">
    <location>
        <begin position="86"/>
        <end position="121"/>
    </location>
</feature>
<evidence type="ECO:0000256" key="4">
    <source>
        <dbReference type="SAM" id="MobiDB-lite"/>
    </source>
</evidence>
<dbReference type="Pfam" id="PF00632">
    <property type="entry name" value="HECT"/>
    <property type="match status" value="1"/>
</dbReference>
<feature type="active site" description="Glycyl thioester intermediate" evidence="3">
    <location>
        <position position="137"/>
    </location>
</feature>
<evidence type="ECO:0000313" key="7">
    <source>
        <dbReference type="Proteomes" id="UP001255856"/>
    </source>
</evidence>
<accession>A0AAD9IKG1</accession>
<dbReference type="Gene3D" id="3.30.2410.10">
    <property type="entry name" value="Hect, E3 ligase catalytic domain"/>
    <property type="match status" value="1"/>
</dbReference>
<organism evidence="6 7">
    <name type="scientific">Prototheca wickerhamii</name>
    <dbReference type="NCBI Taxonomy" id="3111"/>
    <lineage>
        <taxon>Eukaryota</taxon>
        <taxon>Viridiplantae</taxon>
        <taxon>Chlorophyta</taxon>
        <taxon>core chlorophytes</taxon>
        <taxon>Trebouxiophyceae</taxon>
        <taxon>Chlorellales</taxon>
        <taxon>Chlorellaceae</taxon>
        <taxon>Prototheca</taxon>
    </lineage>
</organism>
<keyword evidence="1" id="KW-0808">Transferase</keyword>
<dbReference type="SUPFAM" id="SSF56204">
    <property type="entry name" value="Hect, E3 ligase catalytic domain"/>
    <property type="match status" value="1"/>
</dbReference>
<reference evidence="6" key="1">
    <citation type="submission" date="2021-01" db="EMBL/GenBank/DDBJ databases">
        <authorList>
            <person name="Eckstrom K.M.E."/>
        </authorList>
    </citation>
    <scope>NUCLEOTIDE SEQUENCE</scope>
    <source>
        <strain evidence="6">UVCC 0001</strain>
    </source>
</reference>
<dbReference type="AlphaFoldDB" id="A0AAD9IKG1"/>
<keyword evidence="7" id="KW-1185">Reference proteome</keyword>
<dbReference type="Proteomes" id="UP001255856">
    <property type="component" value="Unassembled WGS sequence"/>
</dbReference>
<protein>
    <recommendedName>
        <fullName evidence="5">HECT domain-containing protein</fullName>
    </recommendedName>
</protein>
<proteinExistence type="predicted"/>
<feature type="compositionally biased region" description="Polar residues" evidence="4">
    <location>
        <begin position="101"/>
        <end position="113"/>
    </location>
</feature>
<name>A0AAD9IKG1_PROWI</name>
<dbReference type="GO" id="GO:0043161">
    <property type="term" value="P:proteasome-mediated ubiquitin-dependent protein catabolic process"/>
    <property type="evidence" value="ECO:0007669"/>
    <property type="project" value="TreeGrafter"/>
</dbReference>
<evidence type="ECO:0000259" key="5">
    <source>
        <dbReference type="PROSITE" id="PS50237"/>
    </source>
</evidence>
<evidence type="ECO:0000256" key="3">
    <source>
        <dbReference type="PROSITE-ProRule" id="PRU00104"/>
    </source>
</evidence>
<sequence length="170" mass="17472">MSVERWSCCSAATPAATPGSLARCGARCAATTGYTAASPPVRWLVEVLGELDAAQRRAFLSFATGAPRLPPGGFAALRPPLTVVRKSPAPGGPLGGATPPNSFSNAYASTPPSSLDPGTPTHAQLAADATLPSVMTCANYIKLPPYSSKEVLRARLLFALEEGQGSFDLS</sequence>
<keyword evidence="2 3" id="KW-0833">Ubl conjugation pathway</keyword>
<dbReference type="PANTHER" id="PTHR45670">
    <property type="entry name" value="E3 UBIQUITIN-PROTEIN LIGASE TRIP12"/>
    <property type="match status" value="1"/>
</dbReference>
<dbReference type="PROSITE" id="PS50237">
    <property type="entry name" value="HECT"/>
    <property type="match status" value="1"/>
</dbReference>
<dbReference type="InterPro" id="IPR035983">
    <property type="entry name" value="Hect_E3_ubiquitin_ligase"/>
</dbReference>
<dbReference type="PANTHER" id="PTHR45670:SF1">
    <property type="entry name" value="E3 UBIQUITIN-PROTEIN LIGASE HECTD1"/>
    <property type="match status" value="1"/>
</dbReference>
<gene>
    <name evidence="6" type="ORF">QBZ16_002353</name>
</gene>
<feature type="domain" description="HECT" evidence="5">
    <location>
        <begin position="33"/>
        <end position="170"/>
    </location>
</feature>
<dbReference type="GO" id="GO:0000209">
    <property type="term" value="P:protein polyubiquitination"/>
    <property type="evidence" value="ECO:0007669"/>
    <property type="project" value="TreeGrafter"/>
</dbReference>
<evidence type="ECO:0000313" key="6">
    <source>
        <dbReference type="EMBL" id="KAK2079958.1"/>
    </source>
</evidence>
<comment type="caution">
    <text evidence="6">The sequence shown here is derived from an EMBL/GenBank/DDBJ whole genome shotgun (WGS) entry which is preliminary data.</text>
</comment>
<dbReference type="GO" id="GO:0061630">
    <property type="term" value="F:ubiquitin protein ligase activity"/>
    <property type="evidence" value="ECO:0007669"/>
    <property type="project" value="InterPro"/>
</dbReference>
<evidence type="ECO:0000256" key="1">
    <source>
        <dbReference type="ARBA" id="ARBA00022679"/>
    </source>
</evidence>